<comment type="caution">
    <text evidence="4">The sequence shown here is derived from an EMBL/GenBank/DDBJ whole genome shotgun (WGS) entry which is preliminary data.</text>
</comment>
<feature type="transmembrane region" description="Helical" evidence="2">
    <location>
        <begin position="742"/>
        <end position="766"/>
    </location>
</feature>
<feature type="region of interest" description="Disordered" evidence="1">
    <location>
        <begin position="318"/>
        <end position="338"/>
    </location>
</feature>
<reference evidence="4 5" key="1">
    <citation type="submission" date="2021-06" db="EMBL/GenBank/DDBJ databases">
        <title>Genome sequence of Babesia caballi.</title>
        <authorList>
            <person name="Yamagishi J."/>
            <person name="Kidaka T."/>
            <person name="Ochi A."/>
        </authorList>
    </citation>
    <scope>NUCLEOTIDE SEQUENCE [LARGE SCALE GENOMIC DNA]</scope>
    <source>
        <strain evidence="4">USDA-D6B2</strain>
    </source>
</reference>
<dbReference type="Proteomes" id="UP001497744">
    <property type="component" value="Unassembled WGS sequence"/>
</dbReference>
<feature type="transmembrane region" description="Helical" evidence="2">
    <location>
        <begin position="165"/>
        <end position="187"/>
    </location>
</feature>
<organism evidence="4 5">
    <name type="scientific">Babesia caballi</name>
    <dbReference type="NCBI Taxonomy" id="5871"/>
    <lineage>
        <taxon>Eukaryota</taxon>
        <taxon>Sar</taxon>
        <taxon>Alveolata</taxon>
        <taxon>Apicomplexa</taxon>
        <taxon>Aconoidasida</taxon>
        <taxon>Piroplasmida</taxon>
        <taxon>Babesiidae</taxon>
        <taxon>Babesia</taxon>
    </lineage>
</organism>
<keyword evidence="5" id="KW-1185">Reference proteome</keyword>
<feature type="domain" description="CSC1/OSCA1-like 7TM region" evidence="3">
    <location>
        <begin position="688"/>
        <end position="813"/>
    </location>
</feature>
<evidence type="ECO:0000313" key="5">
    <source>
        <dbReference type="Proteomes" id="UP001497744"/>
    </source>
</evidence>
<dbReference type="GO" id="GO:0005227">
    <property type="term" value="F:calcium-activated cation channel activity"/>
    <property type="evidence" value="ECO:0007669"/>
    <property type="project" value="InterPro"/>
</dbReference>
<evidence type="ECO:0000259" key="3">
    <source>
        <dbReference type="Pfam" id="PF02714"/>
    </source>
</evidence>
<protein>
    <submittedName>
        <fullName evidence="4">Membrane protein, putative</fullName>
    </submittedName>
</protein>
<keyword evidence="2" id="KW-0472">Membrane</keyword>
<evidence type="ECO:0000313" key="4">
    <source>
        <dbReference type="EMBL" id="GIX61295.1"/>
    </source>
</evidence>
<feature type="transmembrane region" description="Helical" evidence="2">
    <location>
        <begin position="518"/>
        <end position="540"/>
    </location>
</feature>
<feature type="transmembrane region" description="Helical" evidence="2">
    <location>
        <begin position="716"/>
        <end position="736"/>
    </location>
</feature>
<name>A0AAV4LNC6_BABCB</name>
<feature type="transmembrane region" description="Helical" evidence="2">
    <location>
        <begin position="207"/>
        <end position="228"/>
    </location>
</feature>
<keyword evidence="2" id="KW-1133">Transmembrane helix</keyword>
<dbReference type="InterPro" id="IPR045122">
    <property type="entry name" value="Csc1-like"/>
</dbReference>
<dbReference type="AlphaFoldDB" id="A0AAV4LNC6"/>
<dbReference type="RefSeq" id="XP_067713366.1">
    <property type="nucleotide sequence ID" value="XM_067857265.1"/>
</dbReference>
<feature type="transmembrane region" description="Helical" evidence="2">
    <location>
        <begin position="572"/>
        <end position="590"/>
    </location>
</feature>
<keyword evidence="2" id="KW-0812">Transmembrane</keyword>
<feature type="compositionally biased region" description="Low complexity" evidence="1">
    <location>
        <begin position="384"/>
        <end position="395"/>
    </location>
</feature>
<dbReference type="GeneID" id="94192778"/>
<sequence length="895" mass="101184">MERAVRNFIIIITLDIVVFIASVVIWCRMRNRIVDIIHEGFQGLLQLHRKARGKDAKPQDTSEPIDQVKFKSSFDASSDGTDVEYDSENAFGGDVMGHSTETAAAGSLYIAPRKVTRFTVGIGKAAASKKTNKNSWWYYLLYGKSNRIRNNEAVLYLKFMRGTCIMLLIVSAVTFIANLVILTHLAIHDKPHKLFMYSFDELRSCKVTVWTLYTTTWVYSLIVYVHILKFRKRVNKGKQITILLRPQLHTIMICGFDKTITDPTFFYRYFERYFPEHVLAVHIVHNHSKRMALEEELRAAKAQLCLCRDMSIIVNRDRKEKRRSASMSRPTAAESVDRSIVVSGRRQPTVPEARPRRSRSCGHLYVPGQLGDASARLGGSSLSSGNLLTLPTNTNEEPAKPSEPLQRGITKYITRVFGGSGAALSSQQESYNPEDFGQRFTNLLKRVKELKVLIGQEANRTHTTSSSICFVSFADSNIVLHILKDRRILEDMPTWRISPAPHPRDIVWQHLHMPKWYIAIRMIAVNITLIALYSVITWILSHLNLLRTVKKQEMIEGTLGNTFKISDLTERSFWSAVMPPIVMATLNSWVHPNIINLFSRTIGTPPSASCSIVGRLLDAVHLPEVSAVWPRLLFGHRYHSDTAGGVHDRLLGTVHCTGLHFVQKIFDGAFDSLSEDLGTVLVNTTWRFSTIYVVNATFLGSANQLLQMSQILMRSLCIYFFKFDYGIINFDFGYWYAFHLSILALVMLFSPFIPYLPLLGTLYFAIRYCVDRHNIAYDVLQLPLDSTGEIAGSAVKSMLICISLTQFAMSGVFLNSQDVLPPVCITLLYIASVATWLLLYESNADAVVVATESLHKLELSPLTKMAMDTIKLCYMHPCDARDLIDGKKTPGQVQR</sequence>
<dbReference type="InterPro" id="IPR003864">
    <property type="entry name" value="CSC1/OSCA1-like_7TM"/>
</dbReference>
<dbReference type="GO" id="GO:0005886">
    <property type="term" value="C:plasma membrane"/>
    <property type="evidence" value="ECO:0007669"/>
    <property type="project" value="TreeGrafter"/>
</dbReference>
<feature type="region of interest" description="Disordered" evidence="1">
    <location>
        <begin position="384"/>
        <end position="405"/>
    </location>
</feature>
<feature type="transmembrane region" description="Helical" evidence="2">
    <location>
        <begin position="6"/>
        <end position="27"/>
    </location>
</feature>
<dbReference type="Pfam" id="PF02714">
    <property type="entry name" value="RSN1_7TM"/>
    <property type="match status" value="1"/>
</dbReference>
<accession>A0AAV4LNC6</accession>
<evidence type="ECO:0000256" key="1">
    <source>
        <dbReference type="SAM" id="MobiDB-lite"/>
    </source>
</evidence>
<proteinExistence type="predicted"/>
<dbReference type="PANTHER" id="PTHR13018">
    <property type="entry name" value="PROBABLE MEMBRANE PROTEIN DUF221-RELATED"/>
    <property type="match status" value="1"/>
</dbReference>
<gene>
    <name evidence="4" type="ORF">BcabD6B2_07300</name>
</gene>
<evidence type="ECO:0000256" key="2">
    <source>
        <dbReference type="SAM" id="Phobius"/>
    </source>
</evidence>
<dbReference type="EMBL" id="BPLF01000001">
    <property type="protein sequence ID" value="GIX61295.1"/>
    <property type="molecule type" value="Genomic_DNA"/>
</dbReference>